<reference evidence="2 3" key="1">
    <citation type="submission" date="2018-06" db="EMBL/GenBank/DDBJ databases">
        <title>Genomic Encyclopedia of Archaeal and Bacterial Type Strains, Phase II (KMG-II): from individual species to whole genera.</title>
        <authorList>
            <person name="Goeker M."/>
        </authorList>
    </citation>
    <scope>NUCLEOTIDE SEQUENCE [LARGE SCALE GENOMIC DNA]</scope>
    <source>
        <strain evidence="2 3">DSM 25663</strain>
    </source>
</reference>
<dbReference type="AlphaFoldDB" id="A0A328YDI9"/>
<keyword evidence="1" id="KW-0732">Signal</keyword>
<protein>
    <submittedName>
        <fullName evidence="2">Carboxypeptidase family protein</fullName>
    </submittedName>
</protein>
<dbReference type="GO" id="GO:0004180">
    <property type="term" value="F:carboxypeptidase activity"/>
    <property type="evidence" value="ECO:0007669"/>
    <property type="project" value="UniProtKB-KW"/>
</dbReference>
<evidence type="ECO:0000256" key="1">
    <source>
        <dbReference type="SAM" id="SignalP"/>
    </source>
</evidence>
<keyword evidence="2" id="KW-0378">Hydrolase</keyword>
<dbReference type="RefSeq" id="WP_112113787.1">
    <property type="nucleotide sequence ID" value="NZ_QLSZ01000010.1"/>
</dbReference>
<keyword evidence="2" id="KW-0121">Carboxypeptidase</keyword>
<feature type="signal peptide" evidence="1">
    <location>
        <begin position="1"/>
        <end position="18"/>
    </location>
</feature>
<dbReference type="InterPro" id="IPR013783">
    <property type="entry name" value="Ig-like_fold"/>
</dbReference>
<evidence type="ECO:0000313" key="3">
    <source>
        <dbReference type="Proteomes" id="UP000248840"/>
    </source>
</evidence>
<comment type="caution">
    <text evidence="2">The sequence shown here is derived from an EMBL/GenBank/DDBJ whole genome shotgun (WGS) entry which is preliminary data.</text>
</comment>
<evidence type="ECO:0000313" key="2">
    <source>
        <dbReference type="EMBL" id="RAR70665.1"/>
    </source>
</evidence>
<accession>A0A328YDI9</accession>
<keyword evidence="2" id="KW-0645">Protease</keyword>
<dbReference type="Pfam" id="PF13620">
    <property type="entry name" value="CarboxypepD_reg"/>
    <property type="match status" value="1"/>
</dbReference>
<dbReference type="Gene3D" id="2.60.40.10">
    <property type="entry name" value="Immunoglobulins"/>
    <property type="match status" value="1"/>
</dbReference>
<organism evidence="2 3">
    <name type="scientific">Flavobacterium aciduliphilum</name>
    <dbReference type="NCBI Taxonomy" id="1101402"/>
    <lineage>
        <taxon>Bacteria</taxon>
        <taxon>Pseudomonadati</taxon>
        <taxon>Bacteroidota</taxon>
        <taxon>Flavobacteriia</taxon>
        <taxon>Flavobacteriales</taxon>
        <taxon>Flavobacteriaceae</taxon>
        <taxon>Flavobacterium</taxon>
    </lineage>
</organism>
<keyword evidence="3" id="KW-1185">Reference proteome</keyword>
<dbReference type="Proteomes" id="UP000248840">
    <property type="component" value="Unassembled WGS sequence"/>
</dbReference>
<sequence>MKIVITFFASFFCMLASAQITSATLNGKITDGEVPIAHAKITLIHLPTNAKFEGETDKKGRFSIDNLDVGGPYQLVVDSNEIQAYSKKNIQLSLGDNDFPKPIIVNRKEEKTIQEVSLEEKSDVIKSN</sequence>
<dbReference type="EMBL" id="QLSZ01000010">
    <property type="protein sequence ID" value="RAR70665.1"/>
    <property type="molecule type" value="Genomic_DNA"/>
</dbReference>
<proteinExistence type="predicted"/>
<dbReference type="OrthoDB" id="9768147at2"/>
<name>A0A328YDI9_9FLAO</name>
<feature type="chain" id="PRO_5016372301" evidence="1">
    <location>
        <begin position="19"/>
        <end position="128"/>
    </location>
</feature>
<dbReference type="SUPFAM" id="SSF49478">
    <property type="entry name" value="Cna protein B-type domain"/>
    <property type="match status" value="1"/>
</dbReference>
<gene>
    <name evidence="2" type="ORF">CLV55_11065</name>
</gene>